<dbReference type="EMBL" id="PDNC01000001">
    <property type="protein sequence ID" value="PGH10258.1"/>
    <property type="molecule type" value="Genomic_DNA"/>
</dbReference>
<feature type="signal peptide" evidence="1">
    <location>
        <begin position="1"/>
        <end position="25"/>
    </location>
</feature>
<reference evidence="2 3" key="1">
    <citation type="submission" date="2017-10" db="EMBL/GenBank/DDBJ databases">
        <title>Comparative genomics in systemic dimorphic fungi from Ajellomycetaceae.</title>
        <authorList>
            <person name="Munoz J.F."/>
            <person name="Mcewen J.G."/>
            <person name="Clay O.K."/>
            <person name="Cuomo C.A."/>
        </authorList>
    </citation>
    <scope>NUCLEOTIDE SEQUENCE [LARGE SCALE GENOMIC DNA]</scope>
    <source>
        <strain evidence="2 3">UAMH130</strain>
    </source>
</reference>
<dbReference type="Proteomes" id="UP000224080">
    <property type="component" value="Unassembled WGS sequence"/>
</dbReference>
<evidence type="ECO:0000313" key="3">
    <source>
        <dbReference type="Proteomes" id="UP000224080"/>
    </source>
</evidence>
<comment type="caution">
    <text evidence="2">The sequence shown here is derived from an EMBL/GenBank/DDBJ whole genome shotgun (WGS) entry which is preliminary data.</text>
</comment>
<protein>
    <submittedName>
        <fullName evidence="2">Uncharacterized protein</fullName>
    </submittedName>
</protein>
<evidence type="ECO:0000256" key="1">
    <source>
        <dbReference type="SAM" id="SignalP"/>
    </source>
</evidence>
<keyword evidence="1" id="KW-0732">Signal</keyword>
<organism evidence="2 3">
    <name type="scientific">Blastomyces parvus</name>
    <dbReference type="NCBI Taxonomy" id="2060905"/>
    <lineage>
        <taxon>Eukaryota</taxon>
        <taxon>Fungi</taxon>
        <taxon>Dikarya</taxon>
        <taxon>Ascomycota</taxon>
        <taxon>Pezizomycotina</taxon>
        <taxon>Eurotiomycetes</taxon>
        <taxon>Eurotiomycetidae</taxon>
        <taxon>Onygenales</taxon>
        <taxon>Ajellomycetaceae</taxon>
        <taxon>Blastomyces</taxon>
    </lineage>
</organism>
<sequence length="143" mass="16208">MNLWSLWGPLAAFFAVVAMHAPATAAVNATASLPQFLELPLEPPLDWLYKEKLGYRIIMVLDAATDEYDIYGWEDFVETQCLGMELCDSVLLYTVPTGEGEHRRWMGVLFRAPHPSPSDFYREDGIRLSRVFVKIHNDTASVD</sequence>
<dbReference type="OrthoDB" id="4188004at2759"/>
<dbReference type="AlphaFoldDB" id="A0A2B7XNS8"/>
<feature type="chain" id="PRO_5012654233" evidence="1">
    <location>
        <begin position="26"/>
        <end position="143"/>
    </location>
</feature>
<name>A0A2B7XNS8_9EURO</name>
<proteinExistence type="predicted"/>
<accession>A0A2B7XNS8</accession>
<keyword evidence="3" id="KW-1185">Reference proteome</keyword>
<gene>
    <name evidence="2" type="ORF">GX51_00013</name>
</gene>
<evidence type="ECO:0000313" key="2">
    <source>
        <dbReference type="EMBL" id="PGH10258.1"/>
    </source>
</evidence>